<organism evidence="2 3">
    <name type="scientific">Jatrophihabitans cynanchi</name>
    <dbReference type="NCBI Taxonomy" id="2944128"/>
    <lineage>
        <taxon>Bacteria</taxon>
        <taxon>Bacillati</taxon>
        <taxon>Actinomycetota</taxon>
        <taxon>Actinomycetes</taxon>
        <taxon>Jatrophihabitantales</taxon>
        <taxon>Jatrophihabitantaceae</taxon>
        <taxon>Jatrophihabitans</taxon>
    </lineage>
</organism>
<dbReference type="PROSITE" id="PS51819">
    <property type="entry name" value="VOC"/>
    <property type="match status" value="1"/>
</dbReference>
<dbReference type="SUPFAM" id="SSF54593">
    <property type="entry name" value="Glyoxalase/Bleomycin resistance protein/Dihydroxybiphenyl dioxygenase"/>
    <property type="match status" value="1"/>
</dbReference>
<name>A0ABY7K373_9ACTN</name>
<evidence type="ECO:0000313" key="2">
    <source>
        <dbReference type="EMBL" id="WAX57751.1"/>
    </source>
</evidence>
<keyword evidence="3" id="KW-1185">Reference proteome</keyword>
<dbReference type="Gene3D" id="3.10.180.10">
    <property type="entry name" value="2,3-Dihydroxybiphenyl 1,2-Dioxygenase, domain 1"/>
    <property type="match status" value="1"/>
</dbReference>
<dbReference type="InterPro" id="IPR029068">
    <property type="entry name" value="Glyas_Bleomycin-R_OHBP_Dase"/>
</dbReference>
<sequence>MLIDRLDHLVLTVRDIDTTIDFYARVLGMRAVEFGAGRKALVFGRSKINLHAAGREFEPKADRPTPGSADLCLVAETPLHTVIEELQAHGVPLVEGPVPRTGATGPILSVYLRDPDANLIEISNYQNERTDGRP</sequence>
<dbReference type="RefSeq" id="WP_269444298.1">
    <property type="nucleotide sequence ID" value="NZ_CP097463.1"/>
</dbReference>
<dbReference type="PANTHER" id="PTHR21366:SF14">
    <property type="entry name" value="GLYOXALASE DOMAIN-CONTAINING PROTEIN 5"/>
    <property type="match status" value="1"/>
</dbReference>
<accession>A0ABY7K373</accession>
<dbReference type="InterPro" id="IPR004360">
    <property type="entry name" value="Glyas_Fos-R_dOase_dom"/>
</dbReference>
<dbReference type="Pfam" id="PF00903">
    <property type="entry name" value="Glyoxalase"/>
    <property type="match status" value="1"/>
</dbReference>
<gene>
    <name evidence="2" type="ORF">M6B22_03025</name>
</gene>
<dbReference type="CDD" id="cd07253">
    <property type="entry name" value="GLOD5"/>
    <property type="match status" value="1"/>
</dbReference>
<feature type="domain" description="VOC" evidence="1">
    <location>
        <begin position="5"/>
        <end position="125"/>
    </location>
</feature>
<protein>
    <submittedName>
        <fullName evidence="2">VOC family protein</fullName>
    </submittedName>
</protein>
<dbReference type="Proteomes" id="UP001164693">
    <property type="component" value="Chromosome"/>
</dbReference>
<evidence type="ECO:0000259" key="1">
    <source>
        <dbReference type="PROSITE" id="PS51819"/>
    </source>
</evidence>
<evidence type="ECO:0000313" key="3">
    <source>
        <dbReference type="Proteomes" id="UP001164693"/>
    </source>
</evidence>
<reference evidence="2" key="1">
    <citation type="submission" date="2022-05" db="EMBL/GenBank/DDBJ databases">
        <title>Jatrophihabitans sp. SB3-54 whole genome sequence.</title>
        <authorList>
            <person name="Suh M.K."/>
            <person name="Eom M.K."/>
            <person name="Kim J.S."/>
            <person name="Kim H.S."/>
            <person name="Do H.E."/>
            <person name="Shin Y.K."/>
            <person name="Lee J.-S."/>
        </authorList>
    </citation>
    <scope>NUCLEOTIDE SEQUENCE</scope>
    <source>
        <strain evidence="2">SB3-54</strain>
    </source>
</reference>
<dbReference type="InterPro" id="IPR050383">
    <property type="entry name" value="GlyoxalaseI/FosfomycinResist"/>
</dbReference>
<dbReference type="EMBL" id="CP097463">
    <property type="protein sequence ID" value="WAX57751.1"/>
    <property type="molecule type" value="Genomic_DNA"/>
</dbReference>
<proteinExistence type="predicted"/>
<dbReference type="PANTHER" id="PTHR21366">
    <property type="entry name" value="GLYOXALASE FAMILY PROTEIN"/>
    <property type="match status" value="1"/>
</dbReference>
<dbReference type="InterPro" id="IPR037523">
    <property type="entry name" value="VOC_core"/>
</dbReference>